<evidence type="ECO:0000313" key="1">
    <source>
        <dbReference type="Proteomes" id="UP000887579"/>
    </source>
</evidence>
<organism evidence="1 2">
    <name type="scientific">Panagrolaimus sp. ES5</name>
    <dbReference type="NCBI Taxonomy" id="591445"/>
    <lineage>
        <taxon>Eukaryota</taxon>
        <taxon>Metazoa</taxon>
        <taxon>Ecdysozoa</taxon>
        <taxon>Nematoda</taxon>
        <taxon>Chromadorea</taxon>
        <taxon>Rhabditida</taxon>
        <taxon>Tylenchina</taxon>
        <taxon>Panagrolaimomorpha</taxon>
        <taxon>Panagrolaimoidea</taxon>
        <taxon>Panagrolaimidae</taxon>
        <taxon>Panagrolaimus</taxon>
    </lineage>
</organism>
<proteinExistence type="predicted"/>
<dbReference type="WBParaSite" id="ES5_v2.g15121.t1">
    <property type="protein sequence ID" value="ES5_v2.g15121.t1"/>
    <property type="gene ID" value="ES5_v2.g15121"/>
</dbReference>
<sequence>MDEALNRIQTFHDLGLTLFGFYNQKIAFQDSENPSEKVKYIDLLKASHQVGNFLQNEFGLKHQEVVATLLPNIWQYFPIHVGISEVGGILTGLSPQFTPFEISHQLRDSDAVIAFVGPEFLPSVFKVVHECPELRAIVVIGDLKQSTKRFPVPIYLWNDITRHPSTPPIPKTPIDPNEDLCWLPYSSGTTGLPKGVMHTHRGFMLHLKAQMKHTNEVANLAYEMPISDYHPSFLPVYHAMGFFGMLSAIAKGQTIILIKKYSFKKLLELTEKYKFSAIMGAPSILHQFVKDPTVKKYDVSSIKVLGSGGSKIDDQTIKEIEGKFPHLERIGQGYGMTEAVTGIVMATRRKDEPIGSVGIALNGVEAKIINPETEQECKPGEVGELRAKIDYIMKGYWKNEKATKESFDKNGYYKTGDMAVMDEKGYVMIKERLKELIKVKSFQVPPAEVEAVLMMNPKIKDAAVIGIPNFDYGEVPKAFVVPQDNCTLTVEEVKDFVAERLSHYKHLKGGVEFIEAIPRTASGKIQRRILREKTKLISKL</sequence>
<dbReference type="Proteomes" id="UP000887579">
    <property type="component" value="Unplaced"/>
</dbReference>
<protein>
    <submittedName>
        <fullName evidence="2">Uncharacterized protein</fullName>
    </submittedName>
</protein>
<accession>A0AC34FCV6</accession>
<evidence type="ECO:0000313" key="2">
    <source>
        <dbReference type="WBParaSite" id="ES5_v2.g15121.t1"/>
    </source>
</evidence>
<reference evidence="2" key="1">
    <citation type="submission" date="2022-11" db="UniProtKB">
        <authorList>
            <consortium name="WormBaseParasite"/>
        </authorList>
    </citation>
    <scope>IDENTIFICATION</scope>
</reference>
<name>A0AC34FCV6_9BILA</name>